<dbReference type="InterPro" id="IPR009057">
    <property type="entry name" value="Homeodomain-like_sf"/>
</dbReference>
<reference evidence="6" key="1">
    <citation type="submission" date="2021-04" db="EMBL/GenBank/DDBJ databases">
        <title>Pseudonocardia sp. nov., isolated from sandy soil of mangrove forest.</title>
        <authorList>
            <person name="Zan Z."/>
            <person name="Huang R."/>
            <person name="Liu W."/>
        </authorList>
    </citation>
    <scope>NUCLEOTIDE SEQUENCE</scope>
    <source>
        <strain evidence="6">S2-4</strain>
    </source>
</reference>
<keyword evidence="3" id="KW-0804">Transcription</keyword>
<dbReference type="PANTHER" id="PTHR30055">
    <property type="entry name" value="HTH-TYPE TRANSCRIPTIONAL REGULATOR RUTR"/>
    <property type="match status" value="1"/>
</dbReference>
<dbReference type="PANTHER" id="PTHR30055:SF234">
    <property type="entry name" value="HTH-TYPE TRANSCRIPTIONAL REGULATOR BETI"/>
    <property type="match status" value="1"/>
</dbReference>
<keyword evidence="7" id="KW-1185">Reference proteome</keyword>
<dbReference type="SUPFAM" id="SSF48498">
    <property type="entry name" value="Tetracyclin repressor-like, C-terminal domain"/>
    <property type="match status" value="1"/>
</dbReference>
<evidence type="ECO:0000256" key="3">
    <source>
        <dbReference type="ARBA" id="ARBA00023163"/>
    </source>
</evidence>
<gene>
    <name evidence="6" type="ORF">KDL28_09860</name>
</gene>
<evidence type="ECO:0000259" key="5">
    <source>
        <dbReference type="PROSITE" id="PS50977"/>
    </source>
</evidence>
<dbReference type="SUPFAM" id="SSF46689">
    <property type="entry name" value="Homeodomain-like"/>
    <property type="match status" value="1"/>
</dbReference>
<evidence type="ECO:0000256" key="4">
    <source>
        <dbReference type="PROSITE-ProRule" id="PRU00335"/>
    </source>
</evidence>
<dbReference type="InterPro" id="IPR036271">
    <property type="entry name" value="Tet_transcr_reg_TetR-rel_C_sf"/>
</dbReference>
<name>A0ABT0ZX86_9PSEU</name>
<proteinExistence type="predicted"/>
<protein>
    <submittedName>
        <fullName evidence="6">TetR/AcrR family transcriptional regulator</fullName>
    </submittedName>
</protein>
<dbReference type="Gene3D" id="1.10.357.10">
    <property type="entry name" value="Tetracycline Repressor, domain 2"/>
    <property type="match status" value="1"/>
</dbReference>
<dbReference type="Pfam" id="PF13305">
    <property type="entry name" value="TetR_C_33"/>
    <property type="match status" value="1"/>
</dbReference>
<organism evidence="6 7">
    <name type="scientific">Pseudonocardia humida</name>
    <dbReference type="NCBI Taxonomy" id="2800819"/>
    <lineage>
        <taxon>Bacteria</taxon>
        <taxon>Bacillati</taxon>
        <taxon>Actinomycetota</taxon>
        <taxon>Actinomycetes</taxon>
        <taxon>Pseudonocardiales</taxon>
        <taxon>Pseudonocardiaceae</taxon>
        <taxon>Pseudonocardia</taxon>
    </lineage>
</organism>
<dbReference type="InterPro" id="IPR050109">
    <property type="entry name" value="HTH-type_TetR-like_transc_reg"/>
</dbReference>
<comment type="caution">
    <text evidence="6">The sequence shown here is derived from an EMBL/GenBank/DDBJ whole genome shotgun (WGS) entry which is preliminary data.</text>
</comment>
<dbReference type="RefSeq" id="WP_252437126.1">
    <property type="nucleotide sequence ID" value="NZ_JAGSOV010000020.1"/>
</dbReference>
<sequence>MTDADLRARLLAAAADQLASSPTNDVATRAVCETVGVSQPVLYRLFGDKQGLLDALVDDGFARYVERKSALRATGDPVADLCAGWDDHTDFALTNPAVYRLMFAPRPGRTSAARRQIFDILVRTLTRCAAIGRLTVDPVVAARTILSANVGVCLNMINQPGLYDDPELPRRMRDIVVGALVGVESAPADVDPLAGGAARLLAQLSIAGTDELVPEELALLRRWLTRLATP</sequence>
<dbReference type="Proteomes" id="UP001165283">
    <property type="component" value="Unassembled WGS sequence"/>
</dbReference>
<keyword evidence="1" id="KW-0805">Transcription regulation</keyword>
<dbReference type="InterPro" id="IPR001647">
    <property type="entry name" value="HTH_TetR"/>
</dbReference>
<dbReference type="InterPro" id="IPR025996">
    <property type="entry name" value="MT1864/Rv1816-like_C"/>
</dbReference>
<keyword evidence="2 4" id="KW-0238">DNA-binding</keyword>
<feature type="domain" description="HTH tetR-type" evidence="5">
    <location>
        <begin position="4"/>
        <end position="64"/>
    </location>
</feature>
<evidence type="ECO:0000256" key="2">
    <source>
        <dbReference type="ARBA" id="ARBA00023125"/>
    </source>
</evidence>
<dbReference type="PROSITE" id="PS50977">
    <property type="entry name" value="HTH_TETR_2"/>
    <property type="match status" value="1"/>
</dbReference>
<evidence type="ECO:0000313" key="6">
    <source>
        <dbReference type="EMBL" id="MCO1655359.1"/>
    </source>
</evidence>
<dbReference type="Pfam" id="PF00440">
    <property type="entry name" value="TetR_N"/>
    <property type="match status" value="1"/>
</dbReference>
<evidence type="ECO:0000313" key="7">
    <source>
        <dbReference type="Proteomes" id="UP001165283"/>
    </source>
</evidence>
<feature type="DNA-binding region" description="H-T-H motif" evidence="4">
    <location>
        <begin position="27"/>
        <end position="46"/>
    </location>
</feature>
<evidence type="ECO:0000256" key="1">
    <source>
        <dbReference type="ARBA" id="ARBA00023015"/>
    </source>
</evidence>
<dbReference type="EMBL" id="JAGSOV010000020">
    <property type="protein sequence ID" value="MCO1655359.1"/>
    <property type="molecule type" value="Genomic_DNA"/>
</dbReference>
<accession>A0ABT0ZX86</accession>